<dbReference type="KEGG" id="dci:108253603"/>
<dbReference type="Pfam" id="PF14529">
    <property type="entry name" value="Exo_endo_phos_2"/>
    <property type="match status" value="1"/>
</dbReference>
<proteinExistence type="predicted"/>
<dbReference type="InterPro" id="IPR043502">
    <property type="entry name" value="DNA/RNA_pol_sf"/>
</dbReference>
<dbReference type="Proteomes" id="UP000079169">
    <property type="component" value="Unplaced"/>
</dbReference>
<dbReference type="PaxDb" id="121845-A0A1S4EMG7"/>
<feature type="domain" description="Reverse transcriptase" evidence="1">
    <location>
        <begin position="368"/>
        <end position="638"/>
    </location>
</feature>
<dbReference type="CDD" id="cd09077">
    <property type="entry name" value="R1-I-EN"/>
    <property type="match status" value="1"/>
</dbReference>
<dbReference type="InterPro" id="IPR036691">
    <property type="entry name" value="Endo/exonu/phosph_ase_sf"/>
</dbReference>
<dbReference type="CDD" id="cd01650">
    <property type="entry name" value="RT_nLTR_like"/>
    <property type="match status" value="1"/>
</dbReference>
<dbReference type="SUPFAM" id="SSF56672">
    <property type="entry name" value="DNA/RNA polymerases"/>
    <property type="match status" value="1"/>
</dbReference>
<dbReference type="Pfam" id="PF00078">
    <property type="entry name" value="RVT_1"/>
    <property type="match status" value="1"/>
</dbReference>
<evidence type="ECO:0000259" key="1">
    <source>
        <dbReference type="PROSITE" id="PS50878"/>
    </source>
</evidence>
<dbReference type="Gene3D" id="3.60.10.10">
    <property type="entry name" value="Endonuclease/exonuclease/phosphatase"/>
    <property type="match status" value="1"/>
</dbReference>
<dbReference type="InterPro" id="IPR043128">
    <property type="entry name" value="Rev_trsase/Diguanyl_cyclase"/>
</dbReference>
<dbReference type="GO" id="GO:0003824">
    <property type="term" value="F:catalytic activity"/>
    <property type="evidence" value="ECO:0007669"/>
    <property type="project" value="InterPro"/>
</dbReference>
<keyword evidence="2" id="KW-1185">Reference proteome</keyword>
<dbReference type="AlphaFoldDB" id="A0A1S4EMG7"/>
<dbReference type="STRING" id="121845.A0A1S4EMG7"/>
<evidence type="ECO:0000313" key="2">
    <source>
        <dbReference type="Proteomes" id="UP000079169"/>
    </source>
</evidence>
<protein>
    <submittedName>
        <fullName evidence="3">Uncharacterized protein LOC108253603</fullName>
    </submittedName>
</protein>
<accession>A0A1S4EMG7</accession>
<dbReference type="RefSeq" id="XP_017303375.1">
    <property type="nucleotide sequence ID" value="XM_017447886.1"/>
</dbReference>
<evidence type="ECO:0000313" key="3">
    <source>
        <dbReference type="RefSeq" id="XP_017303375.1"/>
    </source>
</evidence>
<organism evidence="2 3">
    <name type="scientific">Diaphorina citri</name>
    <name type="common">Asian citrus psyllid</name>
    <dbReference type="NCBI Taxonomy" id="121845"/>
    <lineage>
        <taxon>Eukaryota</taxon>
        <taxon>Metazoa</taxon>
        <taxon>Ecdysozoa</taxon>
        <taxon>Arthropoda</taxon>
        <taxon>Hexapoda</taxon>
        <taxon>Insecta</taxon>
        <taxon>Pterygota</taxon>
        <taxon>Neoptera</taxon>
        <taxon>Paraneoptera</taxon>
        <taxon>Hemiptera</taxon>
        <taxon>Sternorrhyncha</taxon>
        <taxon>Psylloidea</taxon>
        <taxon>Psyllidae</taxon>
        <taxon>Diaphorininae</taxon>
        <taxon>Diaphorina</taxon>
    </lineage>
</organism>
<dbReference type="Gene3D" id="3.30.70.270">
    <property type="match status" value="1"/>
</dbReference>
<dbReference type="SUPFAM" id="SSF56219">
    <property type="entry name" value="DNase I-like"/>
    <property type="match status" value="1"/>
</dbReference>
<dbReference type="GO" id="GO:0071897">
    <property type="term" value="P:DNA biosynthetic process"/>
    <property type="evidence" value="ECO:0007669"/>
    <property type="project" value="UniProtKB-ARBA"/>
</dbReference>
<dbReference type="PANTHER" id="PTHR19446">
    <property type="entry name" value="REVERSE TRANSCRIPTASES"/>
    <property type="match status" value="1"/>
</dbReference>
<gene>
    <name evidence="3" type="primary">LOC108253603</name>
</gene>
<sequence>MKTNNLLIISIYTSGNDPIHDLQGLLREISGLIRSTGMEAIIAGDFNAHSPMWGETRTNARGQIVSDWIASENLIVCNTGQTPTFRARGTESIIDLTLCTEGTYEKITNWKVIDDMENNSDHNYIYFEVDRGRNETANDADRRSFRWKINTLDREKVKDILKKYEEENPEGNENEKNLTDLAKEICNTAMKKRKNNARAEAHWWNRDIESKRKICIQKRRIYTRNKRFGGSIEERTYEEYRMARTNMNIEIGKAKKKCWNEICEELNRDIWGLGYKIVAGKLRKGAPKIPAETRKQALDTLFPVHPPALWRRSPVEIPEDLLIRVDELVEATSKMKNKKAPGPDGIPAAVIKTMVMESPNLFLRVLNNLAKKNEFPNIWKEATVVLLEKPKKQNTDPTTYRPICLLNTLGKLFESIVNMRLCAELEERGLLSPRQYGFRKGKSTLHAVQQVLNIAKEEMSKPYRRRGLCLMITIDIKNAFNSVSWTKVVEEMEKMSISKYLIEILKSYLSQRVIVGETFNKEMTAGVPQGSLIGPTLWNLVYNSILDIDTPEDTTLIAYADDLAIVIRAGKEEELERKAENVLNQIECWMAEKQLQIAPEKSEMILLIGRKRCKPLNIKLGNCRLEEKPTLKYLGIILDRHLKFGPHLQYVTEKATKVTNALTRIMPRTGGPGEAKRRVLHSAAESVMLYGAPVWVECLKIKKRRKSLIKAQRKGILRVSGGYRTISNEAAAVIASVIPADLLAEERAATYMKPSEIKKRERENTINKWQTRWESRKSTYLKNQCEKPRSLLGTFPCAVLGDISFMWTEFTKESLWLIQIQRFQSSSLEVFQPKGLNISGVRCS</sequence>
<dbReference type="OMA" id="ENTINKW"/>
<name>A0A1S4EMG7_DIACI</name>
<dbReference type="InterPro" id="IPR000477">
    <property type="entry name" value="RT_dom"/>
</dbReference>
<dbReference type="InterPro" id="IPR005135">
    <property type="entry name" value="Endo/exonuclease/phosphatase"/>
</dbReference>
<dbReference type="PROSITE" id="PS50878">
    <property type="entry name" value="RT_POL"/>
    <property type="match status" value="1"/>
</dbReference>
<dbReference type="GeneID" id="108253603"/>
<reference evidence="3" key="1">
    <citation type="submission" date="2025-08" db="UniProtKB">
        <authorList>
            <consortium name="RefSeq"/>
        </authorList>
    </citation>
    <scope>IDENTIFICATION</scope>
</reference>